<dbReference type="Proteomes" id="UP000469011">
    <property type="component" value="Unassembled WGS sequence"/>
</dbReference>
<dbReference type="InterPro" id="IPR024463">
    <property type="entry name" value="Transposase_TnpC_homeodom"/>
</dbReference>
<organism evidence="3 4">
    <name type="scientific">Jiella pacifica</name>
    <dbReference type="NCBI Taxonomy" id="2696469"/>
    <lineage>
        <taxon>Bacteria</taxon>
        <taxon>Pseudomonadati</taxon>
        <taxon>Pseudomonadota</taxon>
        <taxon>Alphaproteobacteria</taxon>
        <taxon>Hyphomicrobiales</taxon>
        <taxon>Aurantimonadaceae</taxon>
        <taxon>Jiella</taxon>
    </lineage>
</organism>
<evidence type="ECO:0000256" key="1">
    <source>
        <dbReference type="SAM" id="Coils"/>
    </source>
</evidence>
<comment type="caution">
    <text evidence="3">The sequence shown here is derived from an EMBL/GenBank/DDBJ whole genome shotgun (WGS) entry which is preliminary data.</text>
</comment>
<feature type="coiled-coil region" evidence="1">
    <location>
        <begin position="8"/>
        <end position="89"/>
    </location>
</feature>
<reference evidence="3 4" key="1">
    <citation type="submission" date="2020-01" db="EMBL/GenBank/DDBJ databases">
        <title>Jiella pacifica sp. nov.</title>
        <authorList>
            <person name="Xue Z."/>
            <person name="Zhu S."/>
            <person name="Chen J."/>
            <person name="Yang J."/>
        </authorList>
    </citation>
    <scope>NUCLEOTIDE SEQUENCE [LARGE SCALE GENOMIC DNA]</scope>
    <source>
        <strain evidence="3 4">40Bstr34</strain>
    </source>
</reference>
<accession>A0A6N9TBL0</accession>
<keyword evidence="4" id="KW-1185">Reference proteome</keyword>
<name>A0A6N9TBL0_9HYPH</name>
<evidence type="ECO:0000313" key="3">
    <source>
        <dbReference type="EMBL" id="NDW07962.1"/>
    </source>
</evidence>
<feature type="non-terminal residue" evidence="3">
    <location>
        <position position="146"/>
    </location>
</feature>
<dbReference type="Pfam" id="PF13007">
    <property type="entry name" value="LZ_Tnp_IS66"/>
    <property type="match status" value="1"/>
</dbReference>
<feature type="domain" description="Transposase TnpC homeodomain" evidence="2">
    <location>
        <begin position="45"/>
        <end position="122"/>
    </location>
</feature>
<dbReference type="AlphaFoldDB" id="A0A6N9TBL0"/>
<proteinExistence type="predicted"/>
<keyword evidence="1" id="KW-0175">Coiled coil</keyword>
<gene>
    <name evidence="3" type="ORF">GTK09_26595</name>
</gene>
<evidence type="ECO:0000313" key="4">
    <source>
        <dbReference type="Proteomes" id="UP000469011"/>
    </source>
</evidence>
<protein>
    <submittedName>
        <fullName evidence="3">IS66 family transposase</fullName>
    </submittedName>
</protein>
<sequence>MAAAPDDIAALKAALAAAERERDEAVADAARAKAAASGAEALIAHLTLEIEKLKRELYGTRSEKKARLLDQLEMQLEDAQAAATEDELAAEQAAAKTTVVEAFARKRPSKKPFPEHLPRERVIVPAPTSCSCCGSARLSKLGDAIT</sequence>
<evidence type="ECO:0000259" key="2">
    <source>
        <dbReference type="Pfam" id="PF13007"/>
    </source>
</evidence>
<dbReference type="EMBL" id="JAAAMG010000048">
    <property type="protein sequence ID" value="NDW07962.1"/>
    <property type="molecule type" value="Genomic_DNA"/>
</dbReference>